<evidence type="ECO:0000256" key="7">
    <source>
        <dbReference type="PROSITE-ProRule" id="PRU10141"/>
    </source>
</evidence>
<evidence type="ECO:0000259" key="9">
    <source>
        <dbReference type="PROSITE" id="PS50011"/>
    </source>
</evidence>
<accession>A0A9X2VSE1</accession>
<evidence type="ECO:0000256" key="3">
    <source>
        <dbReference type="ARBA" id="ARBA00022679"/>
    </source>
</evidence>
<feature type="binding site" evidence="7">
    <location>
        <position position="37"/>
    </location>
    <ligand>
        <name>ATP</name>
        <dbReference type="ChEBI" id="CHEBI:30616"/>
    </ligand>
</feature>
<comment type="similarity">
    <text evidence="1">Belongs to the protein kinase superfamily. NEK Ser/Thr protein kinase family. NIMA subfamily.</text>
</comment>
<dbReference type="PANTHER" id="PTHR43671">
    <property type="entry name" value="SERINE/THREONINE-PROTEIN KINASE NEK"/>
    <property type="match status" value="1"/>
</dbReference>
<dbReference type="InterPro" id="IPR008271">
    <property type="entry name" value="Ser/Thr_kinase_AS"/>
</dbReference>
<gene>
    <name evidence="10" type="ORF">NZH93_33330</name>
</gene>
<dbReference type="InterPro" id="IPR000719">
    <property type="entry name" value="Prot_kinase_dom"/>
</dbReference>
<name>A0A9X2VSE1_9PSEU</name>
<keyword evidence="5 10" id="KW-0418">Kinase</keyword>
<dbReference type="PROSITE" id="PS00107">
    <property type="entry name" value="PROTEIN_KINASE_ATP"/>
    <property type="match status" value="1"/>
</dbReference>
<dbReference type="SUPFAM" id="SSF56112">
    <property type="entry name" value="Protein kinase-like (PK-like)"/>
    <property type="match status" value="1"/>
</dbReference>
<protein>
    <recommendedName>
        <fullName evidence="2">non-specific serine/threonine protein kinase</fullName>
        <ecNumber evidence="2">2.7.11.1</ecNumber>
    </recommendedName>
</protein>
<dbReference type="EC" id="2.7.11.1" evidence="2"/>
<evidence type="ECO:0000256" key="6">
    <source>
        <dbReference type="ARBA" id="ARBA00022840"/>
    </source>
</evidence>
<dbReference type="InterPro" id="IPR050660">
    <property type="entry name" value="NEK_Ser/Thr_kinase"/>
</dbReference>
<evidence type="ECO:0000256" key="1">
    <source>
        <dbReference type="ARBA" id="ARBA00010886"/>
    </source>
</evidence>
<evidence type="ECO:0000256" key="2">
    <source>
        <dbReference type="ARBA" id="ARBA00012513"/>
    </source>
</evidence>
<sequence length="382" mass="40198">MSLLADRYRLGRVLGSGGMGDVHRAWDTKLGRFVAVKVFRARLDAVSTRRFDGEARTLAALSHPRLVSVFDAGTDGDATFLVLQLVDGRTLHNRIGDGPLSPEEVRTLGAELADALAYVHANDVVHRDVKPSNILLDTDGDAYLADFGLARLTGSTRLTGTGEMMGTAAYLAPEQVRGRDLGPPVDVYALGLVLLECLTGYREYEGSEVEAAVARLHRPPDLPADLPPDLARLLTRMTALTPRRRPTAQQCAQALRAGTDAPTGSRTRKAILATTAAAAVGLIGATWAFTGDHEHPTSDPIPTRSSTAPTPTTSAAQAVTAESEPPVGVPAPENASPDRAIVPTDTGAPPTEDDPGSTRGKDKQNPGQAKKSAEGATKKNGG</sequence>
<evidence type="ECO:0000313" key="10">
    <source>
        <dbReference type="EMBL" id="MCS7481766.1"/>
    </source>
</evidence>
<dbReference type="RefSeq" id="WP_259627254.1">
    <property type="nucleotide sequence ID" value="NZ_JANYMP010000020.1"/>
</dbReference>
<dbReference type="SMART" id="SM00220">
    <property type="entry name" value="S_TKc"/>
    <property type="match status" value="1"/>
</dbReference>
<feature type="region of interest" description="Disordered" evidence="8">
    <location>
        <begin position="243"/>
        <end position="266"/>
    </location>
</feature>
<keyword evidence="6 7" id="KW-0067">ATP-binding</keyword>
<dbReference type="PROSITE" id="PS00108">
    <property type="entry name" value="PROTEIN_KINASE_ST"/>
    <property type="match status" value="1"/>
</dbReference>
<keyword evidence="11" id="KW-1185">Reference proteome</keyword>
<feature type="compositionally biased region" description="Low complexity" evidence="8">
    <location>
        <begin position="302"/>
        <end position="321"/>
    </location>
</feature>
<evidence type="ECO:0000313" key="11">
    <source>
        <dbReference type="Proteomes" id="UP001141259"/>
    </source>
</evidence>
<dbReference type="Gene3D" id="1.10.510.10">
    <property type="entry name" value="Transferase(Phosphotransferase) domain 1"/>
    <property type="match status" value="1"/>
</dbReference>
<evidence type="ECO:0000256" key="5">
    <source>
        <dbReference type="ARBA" id="ARBA00022777"/>
    </source>
</evidence>
<proteinExistence type="inferred from homology"/>
<reference evidence="10" key="1">
    <citation type="submission" date="2022-08" db="EMBL/GenBank/DDBJ databases">
        <authorList>
            <person name="Tistechok S."/>
            <person name="Samborskyy M."/>
            <person name="Roman I."/>
        </authorList>
    </citation>
    <scope>NUCLEOTIDE SEQUENCE</scope>
    <source>
        <strain evidence="10">DSM 103496</strain>
    </source>
</reference>
<dbReference type="Gene3D" id="3.30.200.20">
    <property type="entry name" value="Phosphorylase Kinase, domain 1"/>
    <property type="match status" value="1"/>
</dbReference>
<dbReference type="Pfam" id="PF00069">
    <property type="entry name" value="Pkinase"/>
    <property type="match status" value="1"/>
</dbReference>
<dbReference type="InterPro" id="IPR017441">
    <property type="entry name" value="Protein_kinase_ATP_BS"/>
</dbReference>
<dbReference type="PANTHER" id="PTHR43671:SF13">
    <property type="entry name" value="SERINE_THREONINE-PROTEIN KINASE NEK2"/>
    <property type="match status" value="1"/>
</dbReference>
<feature type="domain" description="Protein kinase" evidence="9">
    <location>
        <begin position="8"/>
        <end position="259"/>
    </location>
</feature>
<dbReference type="CDD" id="cd14014">
    <property type="entry name" value="STKc_PknB_like"/>
    <property type="match status" value="1"/>
</dbReference>
<dbReference type="GO" id="GO:0004674">
    <property type="term" value="F:protein serine/threonine kinase activity"/>
    <property type="evidence" value="ECO:0007669"/>
    <property type="project" value="UniProtKB-EC"/>
</dbReference>
<dbReference type="PROSITE" id="PS50011">
    <property type="entry name" value="PROTEIN_KINASE_DOM"/>
    <property type="match status" value="1"/>
</dbReference>
<feature type="region of interest" description="Disordered" evidence="8">
    <location>
        <begin position="291"/>
        <end position="382"/>
    </location>
</feature>
<evidence type="ECO:0000256" key="8">
    <source>
        <dbReference type="SAM" id="MobiDB-lite"/>
    </source>
</evidence>
<dbReference type="AlphaFoldDB" id="A0A9X2VSE1"/>
<evidence type="ECO:0000256" key="4">
    <source>
        <dbReference type="ARBA" id="ARBA00022741"/>
    </source>
</evidence>
<dbReference type="Proteomes" id="UP001141259">
    <property type="component" value="Unassembled WGS sequence"/>
</dbReference>
<feature type="compositionally biased region" description="Basic and acidic residues" evidence="8">
    <location>
        <begin position="371"/>
        <end position="382"/>
    </location>
</feature>
<dbReference type="GO" id="GO:0005524">
    <property type="term" value="F:ATP binding"/>
    <property type="evidence" value="ECO:0007669"/>
    <property type="project" value="UniProtKB-UniRule"/>
</dbReference>
<keyword evidence="3" id="KW-0808">Transferase</keyword>
<comment type="caution">
    <text evidence="10">The sequence shown here is derived from an EMBL/GenBank/DDBJ whole genome shotgun (WGS) entry which is preliminary data.</text>
</comment>
<organism evidence="10 11">
    <name type="scientific">Umezawaea endophytica</name>
    <dbReference type="NCBI Taxonomy" id="1654476"/>
    <lineage>
        <taxon>Bacteria</taxon>
        <taxon>Bacillati</taxon>
        <taxon>Actinomycetota</taxon>
        <taxon>Actinomycetes</taxon>
        <taxon>Pseudonocardiales</taxon>
        <taxon>Pseudonocardiaceae</taxon>
        <taxon>Umezawaea</taxon>
    </lineage>
</organism>
<dbReference type="EMBL" id="JANYMP010000020">
    <property type="protein sequence ID" value="MCS7481766.1"/>
    <property type="molecule type" value="Genomic_DNA"/>
</dbReference>
<keyword evidence="4 7" id="KW-0547">Nucleotide-binding</keyword>
<dbReference type="InterPro" id="IPR011009">
    <property type="entry name" value="Kinase-like_dom_sf"/>
</dbReference>